<gene>
    <name evidence="2" type="ORF">F1D05_10230</name>
</gene>
<dbReference type="GO" id="GO:0016747">
    <property type="term" value="F:acyltransferase activity, transferring groups other than amino-acyl groups"/>
    <property type="evidence" value="ECO:0007669"/>
    <property type="project" value="InterPro"/>
</dbReference>
<evidence type="ECO:0000259" key="1">
    <source>
        <dbReference type="PROSITE" id="PS51186"/>
    </source>
</evidence>
<reference evidence="2 3" key="2">
    <citation type="journal article" date="2020" name="Microbiol. Resour. Announc.">
        <title>Antarctic desert soil bacteria exhibit high novel natural product potential, evaluated through long-read genome sequencing and comparative genomics.</title>
        <authorList>
            <person name="Benaud N."/>
            <person name="Edwards R.J."/>
            <person name="Amos T.G."/>
            <person name="D'Agostino P.M."/>
            <person name="Gutierrez-Chavez C."/>
            <person name="Montgomery K."/>
            <person name="Nicetic I."/>
            <person name="Ferrari B.C."/>
        </authorList>
    </citation>
    <scope>NUCLEOTIDE SEQUENCE [LARGE SCALE GENOMIC DNA]</scope>
    <source>
        <strain evidence="2 3">SPB151</strain>
    </source>
</reference>
<reference evidence="3" key="1">
    <citation type="submission" date="2019-09" db="EMBL/GenBank/DDBJ databases">
        <title>Antimicrobial potential of Antarctic Bacteria.</title>
        <authorList>
            <person name="Benaud N."/>
            <person name="Edwards R.J."/>
            <person name="Ferrari B.C."/>
        </authorList>
    </citation>
    <scope>NUCLEOTIDE SEQUENCE [LARGE SCALE GENOMIC DNA]</scope>
    <source>
        <strain evidence="3">SPB151</strain>
    </source>
</reference>
<dbReference type="EMBL" id="CP043661">
    <property type="protein sequence ID" value="QNE18204.1"/>
    <property type="molecule type" value="Genomic_DNA"/>
</dbReference>
<dbReference type="RefSeq" id="WP_185447166.1">
    <property type="nucleotide sequence ID" value="NZ_CP043661.1"/>
</dbReference>
<dbReference type="KEGG" id="kqi:F1D05_10230"/>
<protein>
    <submittedName>
        <fullName evidence="2">GNAT family N-acetyltransferase</fullName>
    </submittedName>
</protein>
<dbReference type="Proteomes" id="UP000515563">
    <property type="component" value="Chromosome"/>
</dbReference>
<dbReference type="Pfam" id="PF00583">
    <property type="entry name" value="Acetyltransf_1"/>
    <property type="match status" value="1"/>
</dbReference>
<proteinExistence type="predicted"/>
<feature type="domain" description="N-acetyltransferase" evidence="1">
    <location>
        <begin position="16"/>
        <end position="178"/>
    </location>
</feature>
<dbReference type="PROSITE" id="PS51186">
    <property type="entry name" value="GNAT"/>
    <property type="match status" value="1"/>
</dbReference>
<dbReference type="AlphaFoldDB" id="A0A7G6WW39"/>
<dbReference type="Gene3D" id="3.40.630.30">
    <property type="match status" value="1"/>
</dbReference>
<organism evidence="2 3">
    <name type="scientific">Kribbella qitaiheensis</name>
    <dbReference type="NCBI Taxonomy" id="1544730"/>
    <lineage>
        <taxon>Bacteria</taxon>
        <taxon>Bacillati</taxon>
        <taxon>Actinomycetota</taxon>
        <taxon>Actinomycetes</taxon>
        <taxon>Propionibacteriales</taxon>
        <taxon>Kribbellaceae</taxon>
        <taxon>Kribbella</taxon>
    </lineage>
</organism>
<dbReference type="InterPro" id="IPR000182">
    <property type="entry name" value="GNAT_dom"/>
</dbReference>
<evidence type="ECO:0000313" key="3">
    <source>
        <dbReference type="Proteomes" id="UP000515563"/>
    </source>
</evidence>
<sequence>MSNDISLVRYGNDQLASIRPTLVSLYAEVYEMEAAEDVFFSIDRFESRLRGHAGRPGWEAVVAFDGGEAAGYAYASPLKADTGWWGHMLQPLPVNDVVETGHRTLALFELMIRDPWRGTGLAKQIHEALLEGRPEERVTLLVEKTHPKVEALYESWGYHNIGDQQPFPDAPIYATMLRHLK</sequence>
<accession>A0A7G6WW39</accession>
<dbReference type="InterPro" id="IPR016181">
    <property type="entry name" value="Acyl_CoA_acyltransferase"/>
</dbReference>
<dbReference type="SUPFAM" id="SSF55729">
    <property type="entry name" value="Acyl-CoA N-acyltransferases (Nat)"/>
    <property type="match status" value="1"/>
</dbReference>
<keyword evidence="2" id="KW-0808">Transferase</keyword>
<keyword evidence="3" id="KW-1185">Reference proteome</keyword>
<name>A0A7G6WW39_9ACTN</name>
<evidence type="ECO:0000313" key="2">
    <source>
        <dbReference type="EMBL" id="QNE18204.1"/>
    </source>
</evidence>